<dbReference type="EMBL" id="CP071868">
    <property type="protein sequence ID" value="QTE31160.1"/>
    <property type="molecule type" value="Genomic_DNA"/>
</dbReference>
<evidence type="ECO:0000256" key="2">
    <source>
        <dbReference type="ARBA" id="ARBA00022475"/>
    </source>
</evidence>
<evidence type="ECO:0000313" key="10">
    <source>
        <dbReference type="Proteomes" id="UP000663937"/>
    </source>
</evidence>
<dbReference type="AlphaFoldDB" id="A0A8A4ZGJ3"/>
<keyword evidence="3 7" id="KW-0812">Transmembrane</keyword>
<name>A0A8A4ZGJ3_9MICO</name>
<feature type="transmembrane region" description="Helical" evidence="7">
    <location>
        <begin position="398"/>
        <end position="422"/>
    </location>
</feature>
<protein>
    <submittedName>
        <fullName evidence="9">ABC transporter permease</fullName>
    </submittedName>
</protein>
<evidence type="ECO:0000259" key="8">
    <source>
        <dbReference type="Pfam" id="PF02687"/>
    </source>
</evidence>
<proteinExistence type="inferred from homology"/>
<evidence type="ECO:0000256" key="7">
    <source>
        <dbReference type="SAM" id="Phobius"/>
    </source>
</evidence>
<feature type="transmembrane region" description="Helical" evidence="7">
    <location>
        <begin position="476"/>
        <end position="500"/>
    </location>
</feature>
<sequence>MSWSVRMMLRRAVAQRTILATVLAVAILGSTLLGTFALLLTSSQERALTVTLIRSPPAATEIETGLAIGRNEPNAAIEAAHAALAEVIGDVPATSTEWIASPAYRLPGDAGITAPLGYVGAVPEVSTIATLRSGAWPATAADAAGRVQLAVPAVAAEHFAWSVGAEVPLVSTSTRATVSAVVVGVYDVTGDRALWDRDLLDGAGVDPDFPVPGTFGQIVTTAYGPFVTTPDVLHGGAVEVTSATIVTQPQLGEASAGSLASLRTRLDSANRDVAAAVAPTVTSSTFRSRLAATIDSAQGQLAVTRVSVVVVGLMLAVLAITVLLLAARLLAERRGTEQSLMASRGATGRQVLTLAALEAVLVAALATAVAPALARLLYRLTTAQGLFRRAGLDVDPHLPATLWVTCAGASLLFAAVLLGPLLRRSTSVADAEQQQVRQDRRGALTRSGLDVALVVVAAVAYWQLRQYQSPVLASGGIDAVLVAGPALFLLAGAAVALRLLPLAASGAESLAARSRRLVLPLAAWEVGRRPGRASGAVLLLTLAVAVGVFSQSFLATWRASQLDQADVQVGTDLRIDGLAAAPLEQSASIAALVGDTSLSAVAARSVDLGAAPAAGMLPTVSTRVSMVAIDTRPAVDVVRGSAPTGADGGDGGADGDDAGWASTLATVAPADVGTGPELAGTPDSLRLTVSAVSDPAVPTARLLGSVVVQDARGLRVTFRFPAVEVDGAAHAVTIPLTAASDASDASDESAAALVGPLSVVGLGSQLIEQGEVSDAAASALPARFELSVTIADLRAVQGDVESPAPLDPAAWQAQSLPDRFDPAVPVKVTSDDGAALTTRSTMTGAGVGAGAAGFTMTTLEPVAVLPVIASDALLDELGLAIGDGLLVDVGRTVSAQIVASAPYLPSVPRGPGFLVDRDLLTRTLVAAGGTDPMLDEWWVEADAAAAAALASAAPVELDASATSRYERRASLTDGPLPIGVQAALWTVGGAALLLAVAGFAMSSTVSVRLRRLEFARLEALGASRPGLLRAVLAEHALLGVLGLVAGAVLGGLLGRLVVPLLTVAADGARPVPAVVVHWPWAAEATLLALMVALISLAVTVTTVALLRPTTSSLLRLGDDR</sequence>
<feature type="transmembrane region" description="Helical" evidence="7">
    <location>
        <begin position="1036"/>
        <end position="1058"/>
    </location>
</feature>
<feature type="transmembrane region" description="Helical" evidence="7">
    <location>
        <begin position="351"/>
        <end position="378"/>
    </location>
</feature>
<feature type="transmembrane region" description="Helical" evidence="7">
    <location>
        <begin position="982"/>
        <end position="1001"/>
    </location>
</feature>
<feature type="transmembrane region" description="Helical" evidence="7">
    <location>
        <begin position="306"/>
        <end position="330"/>
    </location>
</feature>
<feature type="transmembrane region" description="Helical" evidence="7">
    <location>
        <begin position="443"/>
        <end position="464"/>
    </location>
</feature>
<dbReference type="Pfam" id="PF02687">
    <property type="entry name" value="FtsX"/>
    <property type="match status" value="1"/>
</dbReference>
<evidence type="ECO:0000256" key="6">
    <source>
        <dbReference type="ARBA" id="ARBA00038076"/>
    </source>
</evidence>
<dbReference type="PANTHER" id="PTHR30572">
    <property type="entry name" value="MEMBRANE COMPONENT OF TRANSPORTER-RELATED"/>
    <property type="match status" value="1"/>
</dbReference>
<evidence type="ECO:0000256" key="5">
    <source>
        <dbReference type="ARBA" id="ARBA00023136"/>
    </source>
</evidence>
<evidence type="ECO:0000256" key="1">
    <source>
        <dbReference type="ARBA" id="ARBA00004651"/>
    </source>
</evidence>
<evidence type="ECO:0000256" key="4">
    <source>
        <dbReference type="ARBA" id="ARBA00022989"/>
    </source>
</evidence>
<feature type="transmembrane region" description="Helical" evidence="7">
    <location>
        <begin position="537"/>
        <end position="557"/>
    </location>
</feature>
<dbReference type="GO" id="GO:0005886">
    <property type="term" value="C:plasma membrane"/>
    <property type="evidence" value="ECO:0007669"/>
    <property type="project" value="UniProtKB-SubCell"/>
</dbReference>
<dbReference type="PANTHER" id="PTHR30572:SF4">
    <property type="entry name" value="ABC TRANSPORTER PERMEASE YTRF"/>
    <property type="match status" value="1"/>
</dbReference>
<dbReference type="InterPro" id="IPR050250">
    <property type="entry name" value="Macrolide_Exporter_MacB"/>
</dbReference>
<keyword evidence="10" id="KW-1185">Reference proteome</keyword>
<accession>A0A8A4ZGJ3</accession>
<evidence type="ECO:0000313" key="9">
    <source>
        <dbReference type="EMBL" id="QTE31160.1"/>
    </source>
</evidence>
<dbReference type="GO" id="GO:0022857">
    <property type="term" value="F:transmembrane transporter activity"/>
    <property type="evidence" value="ECO:0007669"/>
    <property type="project" value="TreeGrafter"/>
</dbReference>
<dbReference type="InterPro" id="IPR003838">
    <property type="entry name" value="ABC3_permease_C"/>
</dbReference>
<comment type="similarity">
    <text evidence="6">Belongs to the ABC-4 integral membrane protein family.</text>
</comment>
<keyword evidence="5 7" id="KW-0472">Membrane</keyword>
<comment type="subcellular location">
    <subcellularLocation>
        <location evidence="1">Cell membrane</location>
        <topology evidence="1">Multi-pass membrane protein</topology>
    </subcellularLocation>
</comment>
<keyword evidence="2" id="KW-1003">Cell membrane</keyword>
<gene>
    <name evidence="9" type="ORF">J4E96_09675</name>
</gene>
<evidence type="ECO:0000256" key="3">
    <source>
        <dbReference type="ARBA" id="ARBA00022692"/>
    </source>
</evidence>
<dbReference type="Proteomes" id="UP000663937">
    <property type="component" value="Chromosome"/>
</dbReference>
<feature type="domain" description="ABC3 transporter permease C-terminal" evidence="8">
    <location>
        <begin position="987"/>
        <end position="1100"/>
    </location>
</feature>
<feature type="transmembrane region" description="Helical" evidence="7">
    <location>
        <begin position="1078"/>
        <end position="1106"/>
    </location>
</feature>
<keyword evidence="4 7" id="KW-1133">Transmembrane helix</keyword>
<dbReference type="KEGG" id="psic:J4E96_09675"/>
<organism evidence="9 10">
    <name type="scientific">Pengzhenrongella sicca</name>
    <dbReference type="NCBI Taxonomy" id="2819238"/>
    <lineage>
        <taxon>Bacteria</taxon>
        <taxon>Bacillati</taxon>
        <taxon>Actinomycetota</taxon>
        <taxon>Actinomycetes</taxon>
        <taxon>Micrococcales</taxon>
        <taxon>Pengzhenrongella</taxon>
    </lineage>
</organism>
<dbReference type="RefSeq" id="WP_227425539.1">
    <property type="nucleotide sequence ID" value="NZ_CP071868.1"/>
</dbReference>
<reference evidence="9" key="1">
    <citation type="submission" date="2021-03" db="EMBL/GenBank/DDBJ databases">
        <title>Pengzhenrongella sicca gen. nov., sp. nov., a new member of suborder Micrococcineae isolated from High-Arctic tundra soil.</title>
        <authorList>
            <person name="Peng F."/>
        </authorList>
    </citation>
    <scope>NUCLEOTIDE SEQUENCE</scope>
    <source>
        <strain evidence="9">LRZ-2</strain>
    </source>
</reference>